<reference evidence="2 3" key="1">
    <citation type="journal article" date="2017" name="Nat. Ecol. Evol.">
        <title>Scallop genome provides insights into evolution of bilaterian karyotype and development.</title>
        <authorList>
            <person name="Wang S."/>
            <person name="Zhang J."/>
            <person name="Jiao W."/>
            <person name="Li J."/>
            <person name="Xun X."/>
            <person name="Sun Y."/>
            <person name="Guo X."/>
            <person name="Huan P."/>
            <person name="Dong B."/>
            <person name="Zhang L."/>
            <person name="Hu X."/>
            <person name="Sun X."/>
            <person name="Wang J."/>
            <person name="Zhao C."/>
            <person name="Wang Y."/>
            <person name="Wang D."/>
            <person name="Huang X."/>
            <person name="Wang R."/>
            <person name="Lv J."/>
            <person name="Li Y."/>
            <person name="Zhang Z."/>
            <person name="Liu B."/>
            <person name="Lu W."/>
            <person name="Hui Y."/>
            <person name="Liang J."/>
            <person name="Zhou Z."/>
            <person name="Hou R."/>
            <person name="Li X."/>
            <person name="Liu Y."/>
            <person name="Li H."/>
            <person name="Ning X."/>
            <person name="Lin Y."/>
            <person name="Zhao L."/>
            <person name="Xing Q."/>
            <person name="Dou J."/>
            <person name="Li Y."/>
            <person name="Mao J."/>
            <person name="Guo H."/>
            <person name="Dou H."/>
            <person name="Li T."/>
            <person name="Mu C."/>
            <person name="Jiang W."/>
            <person name="Fu Q."/>
            <person name="Fu X."/>
            <person name="Miao Y."/>
            <person name="Liu J."/>
            <person name="Yu Q."/>
            <person name="Li R."/>
            <person name="Liao H."/>
            <person name="Li X."/>
            <person name="Kong Y."/>
            <person name="Jiang Z."/>
            <person name="Chourrout D."/>
            <person name="Li R."/>
            <person name="Bao Z."/>
        </authorList>
    </citation>
    <scope>NUCLEOTIDE SEQUENCE [LARGE SCALE GENOMIC DNA]</scope>
    <source>
        <strain evidence="2 3">PY_sf001</strain>
    </source>
</reference>
<dbReference type="AlphaFoldDB" id="A0A210QKR9"/>
<dbReference type="EMBL" id="NEDP02003157">
    <property type="protein sequence ID" value="OWF49339.1"/>
    <property type="molecule type" value="Genomic_DNA"/>
</dbReference>
<keyword evidence="3" id="KW-1185">Reference proteome</keyword>
<name>A0A210QKR9_MIZYE</name>
<proteinExistence type="predicted"/>
<protein>
    <submittedName>
        <fullName evidence="2">Uncharacterized protein</fullName>
    </submittedName>
</protein>
<evidence type="ECO:0000313" key="3">
    <source>
        <dbReference type="Proteomes" id="UP000242188"/>
    </source>
</evidence>
<feature type="signal peptide" evidence="1">
    <location>
        <begin position="1"/>
        <end position="20"/>
    </location>
</feature>
<evidence type="ECO:0000256" key="1">
    <source>
        <dbReference type="SAM" id="SignalP"/>
    </source>
</evidence>
<sequence>MECTKLVAFCSVLCVVTVGAAVVRKDYNCEFPTQWQCSVFMDSGMMIWIPEQMNASGTYFYDYPNQQMRLDQAVYTLDNNNNTCSREEDSIAVWNQWAGVPSDAEVTSNGGLGGFQETVSQYTLVRNAGDADAVVTLDVKIGNICSPLRVSFQDQHLDPISGEMVNYEFLDTMPLSDSKVFNTPPHCVNSTLKDNEIVKRLLPSRHIGIFMG</sequence>
<dbReference type="Proteomes" id="UP000242188">
    <property type="component" value="Unassembled WGS sequence"/>
</dbReference>
<dbReference type="OrthoDB" id="10320842at2759"/>
<evidence type="ECO:0000313" key="2">
    <source>
        <dbReference type="EMBL" id="OWF49339.1"/>
    </source>
</evidence>
<keyword evidence="1" id="KW-0732">Signal</keyword>
<gene>
    <name evidence="2" type="ORF">KP79_PYT14688</name>
</gene>
<feature type="chain" id="PRO_5012555481" evidence="1">
    <location>
        <begin position="21"/>
        <end position="212"/>
    </location>
</feature>
<organism evidence="2 3">
    <name type="scientific">Mizuhopecten yessoensis</name>
    <name type="common">Japanese scallop</name>
    <name type="synonym">Patinopecten yessoensis</name>
    <dbReference type="NCBI Taxonomy" id="6573"/>
    <lineage>
        <taxon>Eukaryota</taxon>
        <taxon>Metazoa</taxon>
        <taxon>Spiralia</taxon>
        <taxon>Lophotrochozoa</taxon>
        <taxon>Mollusca</taxon>
        <taxon>Bivalvia</taxon>
        <taxon>Autobranchia</taxon>
        <taxon>Pteriomorphia</taxon>
        <taxon>Pectinida</taxon>
        <taxon>Pectinoidea</taxon>
        <taxon>Pectinidae</taxon>
        <taxon>Mizuhopecten</taxon>
    </lineage>
</organism>
<accession>A0A210QKR9</accession>
<comment type="caution">
    <text evidence="2">The sequence shown here is derived from an EMBL/GenBank/DDBJ whole genome shotgun (WGS) entry which is preliminary data.</text>
</comment>